<dbReference type="InterPro" id="IPR021210">
    <property type="entry name" value="Exosporium_BclB"/>
</dbReference>
<name>A0A848M164_PAELE</name>
<dbReference type="Proteomes" id="UP000565468">
    <property type="component" value="Unassembled WGS sequence"/>
</dbReference>
<accession>A0A848M164</accession>
<evidence type="ECO:0000313" key="2">
    <source>
        <dbReference type="EMBL" id="NMO94597.1"/>
    </source>
</evidence>
<evidence type="ECO:0008006" key="4">
    <source>
        <dbReference type="Google" id="ProtNLM"/>
    </source>
</evidence>
<proteinExistence type="predicted"/>
<dbReference type="NCBIfam" id="TIGR03721">
    <property type="entry name" value="exospore_TM"/>
    <property type="match status" value="1"/>
</dbReference>
<dbReference type="EMBL" id="JABBPN010000002">
    <property type="protein sequence ID" value="NMO94597.1"/>
    <property type="molecule type" value="Genomic_DNA"/>
</dbReference>
<comment type="caution">
    <text evidence="2">The sequence shown here is derived from an EMBL/GenBank/DDBJ whole genome shotgun (WGS) entry which is preliminary data.</text>
</comment>
<dbReference type="RefSeq" id="WP_169503307.1">
    <property type="nucleotide sequence ID" value="NZ_JABBPN010000002.1"/>
</dbReference>
<dbReference type="PANTHER" id="PTHR24637">
    <property type="entry name" value="COLLAGEN"/>
    <property type="match status" value="1"/>
</dbReference>
<dbReference type="Pfam" id="PF01391">
    <property type="entry name" value="Collagen"/>
    <property type="match status" value="1"/>
</dbReference>
<dbReference type="PANTHER" id="PTHR24637:SF421">
    <property type="entry name" value="CUTICLE COLLAGEN DPY-2"/>
    <property type="match status" value="1"/>
</dbReference>
<feature type="compositionally biased region" description="Low complexity" evidence="1">
    <location>
        <begin position="74"/>
        <end position="99"/>
    </location>
</feature>
<feature type="compositionally biased region" description="Pro residues" evidence="1">
    <location>
        <begin position="44"/>
        <end position="64"/>
    </location>
</feature>
<dbReference type="InterPro" id="IPR008160">
    <property type="entry name" value="Collagen"/>
</dbReference>
<evidence type="ECO:0000256" key="1">
    <source>
        <dbReference type="SAM" id="MobiDB-lite"/>
    </source>
</evidence>
<reference evidence="2 3" key="1">
    <citation type="submission" date="2020-04" db="EMBL/GenBank/DDBJ databases">
        <title>Paenibacillus algicola sp. nov., a novel marine bacterium producing alginate lyase.</title>
        <authorList>
            <person name="Huang H."/>
        </authorList>
    </citation>
    <scope>NUCLEOTIDE SEQUENCE [LARGE SCALE GENOMIC DNA]</scope>
    <source>
        <strain evidence="2 3">L7-75</strain>
    </source>
</reference>
<evidence type="ECO:0000313" key="3">
    <source>
        <dbReference type="Proteomes" id="UP000565468"/>
    </source>
</evidence>
<organism evidence="2 3">
    <name type="scientific">Paenibacillus lemnae</name>
    <dbReference type="NCBI Taxonomy" id="1330551"/>
    <lineage>
        <taxon>Bacteria</taxon>
        <taxon>Bacillati</taxon>
        <taxon>Bacillota</taxon>
        <taxon>Bacilli</taxon>
        <taxon>Bacillales</taxon>
        <taxon>Paenibacillaceae</taxon>
        <taxon>Paenibacillus</taxon>
    </lineage>
</organism>
<feature type="region of interest" description="Disordered" evidence="1">
    <location>
        <begin position="1"/>
        <end position="99"/>
    </location>
</feature>
<feature type="compositionally biased region" description="Low complexity" evidence="1">
    <location>
        <begin position="34"/>
        <end position="43"/>
    </location>
</feature>
<dbReference type="AlphaFoldDB" id="A0A848M164"/>
<keyword evidence="3" id="KW-1185">Reference proteome</keyword>
<gene>
    <name evidence="2" type="ORF">HII30_02190</name>
</gene>
<protein>
    <recommendedName>
        <fullName evidence="4">Collagen-like protein</fullName>
    </recommendedName>
</protein>
<sequence length="272" mass="25824">MPGPPGLAGPQGLQGIMGSRGLTGEPGPQGSNGLTGPPGADGPAGPPGPPGADGPAGPPGPPGADGPAGPSGPPGADGAAGPSGPPGADGAAGPAGPTGPAGLNGAGAIIPFASGFPPVLFTLANGLPDTVAISGFGFSSPLVLQGGLVVLLNSGFQFAFNIPRAGTITDISASFSVAENIALDGAIVSITARLYRGLPDSNTFSPDPIAFTILGPLTGDVTLGTVVTGSTNGIVVPTTVNERLLMVFSISAVESEDVISLAGFASAGININ</sequence>